<reference evidence="2" key="4">
    <citation type="submission" date="2023-01" db="EMBL/GenBank/DDBJ databases">
        <title>Draft genome sequence of Methylobacterium oxalidis strain NBRC 107715.</title>
        <authorList>
            <person name="Sun Q."/>
            <person name="Mori K."/>
        </authorList>
    </citation>
    <scope>NUCLEOTIDE SEQUENCE</scope>
    <source>
        <strain evidence="2">NBRC 107715</strain>
    </source>
</reference>
<evidence type="ECO:0000313" key="2">
    <source>
        <dbReference type="EMBL" id="GLS64455.1"/>
    </source>
</evidence>
<sequence length="64" mass="6738">MTGARKLALQEAAEYIRNLDGNGPGGTYMITIVDDVTGEVATIKVDCDISPTPSVTRPFAGTTH</sequence>
<name>A0A512JD79_9HYPH</name>
<reference evidence="1 3" key="3">
    <citation type="submission" date="2019-07" db="EMBL/GenBank/DDBJ databases">
        <title>Whole genome shotgun sequence of Methylobacterium oxalidis NBRC 107715.</title>
        <authorList>
            <person name="Hosoyama A."/>
            <person name="Uohara A."/>
            <person name="Ohji S."/>
            <person name="Ichikawa N."/>
        </authorList>
    </citation>
    <scope>NUCLEOTIDE SEQUENCE [LARGE SCALE GENOMIC DNA]</scope>
    <source>
        <strain evidence="1 3">NBRC 107715</strain>
    </source>
</reference>
<evidence type="ECO:0000313" key="4">
    <source>
        <dbReference type="Proteomes" id="UP001156856"/>
    </source>
</evidence>
<reference evidence="4" key="2">
    <citation type="journal article" date="2019" name="Int. J. Syst. Evol. Microbiol.">
        <title>The Global Catalogue of Microorganisms (GCM) 10K type strain sequencing project: providing services to taxonomists for standard genome sequencing and annotation.</title>
        <authorList>
            <consortium name="The Broad Institute Genomics Platform"/>
            <consortium name="The Broad Institute Genome Sequencing Center for Infectious Disease"/>
            <person name="Wu L."/>
            <person name="Ma J."/>
        </authorList>
    </citation>
    <scope>NUCLEOTIDE SEQUENCE [LARGE SCALE GENOMIC DNA]</scope>
    <source>
        <strain evidence="4">NBRC 107715</strain>
    </source>
</reference>
<keyword evidence="4" id="KW-1185">Reference proteome</keyword>
<proteinExistence type="predicted"/>
<dbReference type="Proteomes" id="UP001156856">
    <property type="component" value="Unassembled WGS sequence"/>
</dbReference>
<protein>
    <submittedName>
        <fullName evidence="1">Uncharacterized protein</fullName>
    </submittedName>
</protein>
<dbReference type="EMBL" id="BJZU01000197">
    <property type="protein sequence ID" value="GEP07867.1"/>
    <property type="molecule type" value="Genomic_DNA"/>
</dbReference>
<accession>A0A512JD79</accession>
<dbReference type="EMBL" id="BSPK01000038">
    <property type="protein sequence ID" value="GLS64455.1"/>
    <property type="molecule type" value="Genomic_DNA"/>
</dbReference>
<reference evidence="2" key="1">
    <citation type="journal article" date="2014" name="Int. J. Syst. Evol. Microbiol.">
        <title>Complete genome of a new Firmicutes species belonging to the dominant human colonic microbiota ('Ruminococcus bicirculans') reveals two chromosomes and a selective capacity to utilize plant glucans.</title>
        <authorList>
            <consortium name="NISC Comparative Sequencing Program"/>
            <person name="Wegmann U."/>
            <person name="Louis P."/>
            <person name="Goesmann A."/>
            <person name="Henrissat B."/>
            <person name="Duncan S.H."/>
            <person name="Flint H.J."/>
        </authorList>
    </citation>
    <scope>NUCLEOTIDE SEQUENCE</scope>
    <source>
        <strain evidence="2">NBRC 107715</strain>
    </source>
</reference>
<evidence type="ECO:0000313" key="3">
    <source>
        <dbReference type="Proteomes" id="UP000321960"/>
    </source>
</evidence>
<dbReference type="AlphaFoldDB" id="A0A512JD79"/>
<organism evidence="1 3">
    <name type="scientific">Methylobacterium oxalidis</name>
    <dbReference type="NCBI Taxonomy" id="944322"/>
    <lineage>
        <taxon>Bacteria</taxon>
        <taxon>Pseudomonadati</taxon>
        <taxon>Pseudomonadota</taxon>
        <taxon>Alphaproteobacteria</taxon>
        <taxon>Hyphomicrobiales</taxon>
        <taxon>Methylobacteriaceae</taxon>
        <taxon>Methylobacterium</taxon>
    </lineage>
</organism>
<comment type="caution">
    <text evidence="1">The sequence shown here is derived from an EMBL/GenBank/DDBJ whole genome shotgun (WGS) entry which is preliminary data.</text>
</comment>
<dbReference type="Proteomes" id="UP000321960">
    <property type="component" value="Unassembled WGS sequence"/>
</dbReference>
<gene>
    <name evidence="2" type="ORF">GCM10007888_28360</name>
    <name evidence="1" type="ORF">MOX02_59050</name>
</gene>
<evidence type="ECO:0000313" key="1">
    <source>
        <dbReference type="EMBL" id="GEP07867.1"/>
    </source>
</evidence>